<evidence type="ECO:0000259" key="1">
    <source>
        <dbReference type="Pfam" id="PF15641"/>
    </source>
</evidence>
<comment type="caution">
    <text evidence="2">The sequence shown here is derived from an EMBL/GenBank/DDBJ whole genome shotgun (WGS) entry which is preliminary data.</text>
</comment>
<dbReference type="Pfam" id="PF15641">
    <property type="entry name" value="Tox-MPTase5"/>
    <property type="match status" value="1"/>
</dbReference>
<evidence type="ECO:0000313" key="2">
    <source>
        <dbReference type="EMBL" id="NHZ93855.1"/>
    </source>
</evidence>
<keyword evidence="3" id="KW-1185">Reference proteome</keyword>
<organism evidence="2 3">
    <name type="scientific">Massilia mucilaginosa</name>
    <dbReference type="NCBI Taxonomy" id="2609282"/>
    <lineage>
        <taxon>Bacteria</taxon>
        <taxon>Pseudomonadati</taxon>
        <taxon>Pseudomonadota</taxon>
        <taxon>Betaproteobacteria</taxon>
        <taxon>Burkholderiales</taxon>
        <taxon>Oxalobacteraceae</taxon>
        <taxon>Telluria group</taxon>
        <taxon>Massilia</taxon>
    </lineage>
</organism>
<dbReference type="InterPro" id="IPR028911">
    <property type="entry name" value="Tox-MPTase5_dom"/>
</dbReference>
<accession>A0ABX0P515</accession>
<sequence length="194" mass="21456">MNGIGRNGQYGPRITSTPTQRSDALNTLLAVPGFFQKELEFLGVTSMVPRGANSSAVVGGRAAAVEHAGGAQVYATGPQVYAPDLGHVTGKGAVVRNRAIDSIVKEDFPNLNLTYTPEYNPFLRTGIAQEGAGTQIGKTNFSSRDSLRDVIVHEELHHRWWERGIYDHHPVGSVKETRFYDTIDRYKRMRGWNE</sequence>
<feature type="domain" description="Tox-MPTase5" evidence="1">
    <location>
        <begin position="85"/>
        <end position="192"/>
    </location>
</feature>
<evidence type="ECO:0000313" key="3">
    <source>
        <dbReference type="Proteomes" id="UP000609726"/>
    </source>
</evidence>
<proteinExistence type="predicted"/>
<dbReference type="EMBL" id="WHJH01000102">
    <property type="protein sequence ID" value="NHZ93855.1"/>
    <property type="molecule type" value="Genomic_DNA"/>
</dbReference>
<dbReference type="Proteomes" id="UP000609726">
    <property type="component" value="Unassembled WGS sequence"/>
</dbReference>
<gene>
    <name evidence="2" type="ORF">F2P45_33380</name>
</gene>
<reference evidence="2 3" key="1">
    <citation type="submission" date="2019-10" db="EMBL/GenBank/DDBJ databases">
        <title>Taxonomy of Antarctic Massilia spp.: description of Massilia rubra sp. nov., Massilia aquatica sp. nov., Massilia mucilaginosa sp. nov., Massilia frigida sp. nov. isolated from streams, lakes and regoliths.</title>
        <authorList>
            <person name="Holochova P."/>
            <person name="Sedlacek I."/>
            <person name="Kralova S."/>
            <person name="Maslanova I."/>
            <person name="Busse H.-J."/>
            <person name="Stankova E."/>
            <person name="Vrbovska V."/>
            <person name="Kovarovic V."/>
            <person name="Bartak M."/>
            <person name="Svec P."/>
            <person name="Pantucek R."/>
        </authorList>
    </citation>
    <scope>NUCLEOTIDE SEQUENCE [LARGE SCALE GENOMIC DNA]</scope>
    <source>
        <strain evidence="2 3">CCM 8733</strain>
    </source>
</reference>
<name>A0ABX0P515_9BURK</name>
<protein>
    <recommendedName>
        <fullName evidence="1">Tox-MPTase5 domain-containing protein</fullName>
    </recommendedName>
</protein>